<name>A0A923S454_9BURK</name>
<dbReference type="Gene3D" id="3.30.565.10">
    <property type="entry name" value="Histidine kinase-like ATPase, C-terminal domain"/>
    <property type="match status" value="1"/>
</dbReference>
<keyword evidence="1" id="KW-0067">ATP-binding</keyword>
<sequence>MHMTPIEVPPDVARITEGLRDTGYDFNTAVADVIDNSIAAGANVIDVRIAADFVGDILISVADDGVGMDQDGLINAMKYGSKRRPHAKSLGKFGLGLKTASTAFCKRLTLVSRHVAGGKPLKATWDLEEMAAANSWSLLLDTPSVDELRLLDSVAPSHSGTVVLWEKVDRLLEGYKDKQGRPFKKALDRVAAALGEHIALVYQRFLDPSDTREKTCEIRVNGQAIRPWDPFCLNETKEPVARQELEVELNGGQRTKFLVRAFILPRKEEFSSDEARVEARISNERQGVYVYRENRLIHGPDWMGMFKQEPHYSLLRVELSFDHTLDDAFQVDIKKSRIQLNEALYEWLRDKFLTGPRREAEVRYRRGAASLAKGTAALLHTPSSNVIHQKAPGLSTPTVQVVDPSSGKVEVSNKSGKTTATIRIVDPQVPAGVYVVTADSLENGALWEPTYAAKGPAVSLNLGHPYYTKAYLPNKANSIVVQALDYMLWALANAELNNLNDDNKDAFEEFRIEVSRNLKKLVADLPDPPTEPSEA</sequence>
<reference evidence="1" key="1">
    <citation type="submission" date="2020-08" db="EMBL/GenBank/DDBJ databases">
        <title>Ramlibacter sp. GTP1 16S ribosomal RNA gene genome sequencing and assembly.</title>
        <authorList>
            <person name="Kang M."/>
        </authorList>
    </citation>
    <scope>NUCLEOTIDE SEQUENCE</scope>
    <source>
        <strain evidence="1">GTP1</strain>
    </source>
</reference>
<accession>A0A923S454</accession>
<keyword evidence="1" id="KW-0547">Nucleotide-binding</keyword>
<keyword evidence="2" id="KW-1185">Reference proteome</keyword>
<dbReference type="Pfam" id="PF13589">
    <property type="entry name" value="HATPase_c_3"/>
    <property type="match status" value="1"/>
</dbReference>
<dbReference type="EMBL" id="JACORU010000001">
    <property type="protein sequence ID" value="MBC5763762.1"/>
    <property type="molecule type" value="Genomic_DNA"/>
</dbReference>
<dbReference type="GO" id="GO:0005524">
    <property type="term" value="F:ATP binding"/>
    <property type="evidence" value="ECO:0007669"/>
    <property type="project" value="UniProtKB-KW"/>
</dbReference>
<organism evidence="1 2">
    <name type="scientific">Ramlibacter albus</name>
    <dbReference type="NCBI Taxonomy" id="2079448"/>
    <lineage>
        <taxon>Bacteria</taxon>
        <taxon>Pseudomonadati</taxon>
        <taxon>Pseudomonadota</taxon>
        <taxon>Betaproteobacteria</taxon>
        <taxon>Burkholderiales</taxon>
        <taxon>Comamonadaceae</taxon>
        <taxon>Ramlibacter</taxon>
    </lineage>
</organism>
<gene>
    <name evidence="1" type="ORF">H8R02_04825</name>
</gene>
<dbReference type="SUPFAM" id="SSF55874">
    <property type="entry name" value="ATPase domain of HSP90 chaperone/DNA topoisomerase II/histidine kinase"/>
    <property type="match status" value="1"/>
</dbReference>
<dbReference type="AlphaFoldDB" id="A0A923S454"/>
<proteinExistence type="predicted"/>
<evidence type="ECO:0000313" key="2">
    <source>
        <dbReference type="Proteomes" id="UP000596827"/>
    </source>
</evidence>
<dbReference type="Proteomes" id="UP000596827">
    <property type="component" value="Unassembled WGS sequence"/>
</dbReference>
<dbReference type="InterPro" id="IPR036890">
    <property type="entry name" value="HATPase_C_sf"/>
</dbReference>
<evidence type="ECO:0000313" key="1">
    <source>
        <dbReference type="EMBL" id="MBC5763762.1"/>
    </source>
</evidence>
<protein>
    <submittedName>
        <fullName evidence="1">ATP-binding protein</fullName>
    </submittedName>
</protein>
<comment type="caution">
    <text evidence="1">The sequence shown here is derived from an EMBL/GenBank/DDBJ whole genome shotgun (WGS) entry which is preliminary data.</text>
</comment>